<dbReference type="NCBIfam" id="TIGR02816">
    <property type="entry name" value="pfaB_fam"/>
    <property type="match status" value="1"/>
</dbReference>
<dbReference type="SUPFAM" id="SSF52151">
    <property type="entry name" value="FabD/lysophospholipase-like"/>
    <property type="match status" value="1"/>
</dbReference>
<dbReference type="SMART" id="SM00827">
    <property type="entry name" value="PKS_AT"/>
    <property type="match status" value="1"/>
</dbReference>
<dbReference type="InterPro" id="IPR014181">
    <property type="entry name" value="Omega3_polyunsat_FA_synth-like"/>
</dbReference>
<sequence length="696" mass="75441">MTDSSNKAMPLRIALLARPASAAGLSADCFPSLPAAEAISVSDFSEPTIVENSAFEQALQAAVEAVNQGKLVRLIADAEKGNSQPDVLMLAGLTAAQNKIHPHAYLSGFADTLEQAIAQSRRPAGDITHQQDFDTLTATQKFAAFCQLIEDIAGRSLSEHYWFTEPHKARVASLTFSQQSSVVLTQATGLQAPHSLLNPARLLFIVSGQNEAELQAKLDQLSQNLDRLTESDNEPDALIRLMSENIRHYLDQTASKPDSSNPQSQQVTVLQGASVAAVQQEISALRSALPKVMAEHSHYKTPAGSCFSPSPNSRGGVAFVYPGVGTVYPGIFRELHRYFPALYARLEREGNLREMLQAEKTYGTDPADMTLGELAIAGVGSSYLLTQLLCKEFAVKPDFALGYSKGEASMWASLGVWKNPHALIEMTQTSPIFTTAISGKLTAVREAWQLGDNDSITWNSFVVRSEPEAIQALLPDFPHAYLAIIQGDTCVLAGCENDCRALLKKLGKRGIAANRVTAMHTPPAMSQHRQVTDFYSQPLCDQLPEHIRFISAAGLLPKNQSKISNRNQPVQIDSLSIADSIADTFCSTLDFTALIRSARKQGARLFIEVGADRQTSTLIDKINRADNVTTESCTIAANAKGGEDILTLLKCLAQLITHQIPLSLEPLLQGLEQQQLNTSPAENISLSVNKIQGEPV</sequence>
<dbReference type="PANTHER" id="PTHR43074">
    <property type="entry name" value="OMEGA-3 POLYUNSATURATED FATTY ACID SYNTHASE PFAB-RELATED"/>
    <property type="match status" value="1"/>
</dbReference>
<comment type="caution">
    <text evidence="3">The sequence shown here is derived from an EMBL/GenBank/DDBJ whole genome shotgun (WGS) entry which is preliminary data.</text>
</comment>
<keyword evidence="1" id="KW-0732">Signal</keyword>
<reference evidence="3 4" key="1">
    <citation type="submission" date="2016-09" db="EMBL/GenBank/DDBJ databases">
        <title>Photobacterium proteolyticum sp. nov. a protease producing bacterium isolated from ocean sediments of Laizhou Bay.</title>
        <authorList>
            <person name="Li Y."/>
        </authorList>
    </citation>
    <scope>NUCLEOTIDE SEQUENCE [LARGE SCALE GENOMIC DNA]</scope>
    <source>
        <strain evidence="3 4">13-12</strain>
    </source>
</reference>
<dbReference type="PANTHER" id="PTHR43074:SF1">
    <property type="entry name" value="BETA-KETOACYL SYNTHASE FAMILY PROTEIN-RELATED"/>
    <property type="match status" value="1"/>
</dbReference>
<dbReference type="Gene3D" id="3.30.70.250">
    <property type="entry name" value="Malonyl-CoA ACP transacylase, ACP-binding"/>
    <property type="match status" value="1"/>
</dbReference>
<protein>
    <submittedName>
        <fullName evidence="3">Omega-3 polyunsaturated fatty acid synthase PfaB</fullName>
    </submittedName>
</protein>
<evidence type="ECO:0000313" key="4">
    <source>
        <dbReference type="Proteomes" id="UP000186905"/>
    </source>
</evidence>
<dbReference type="GO" id="GO:0016740">
    <property type="term" value="F:transferase activity"/>
    <property type="evidence" value="ECO:0007669"/>
    <property type="project" value="InterPro"/>
</dbReference>
<evidence type="ECO:0000259" key="2">
    <source>
        <dbReference type="SMART" id="SM00827"/>
    </source>
</evidence>
<feature type="signal peptide" evidence="1">
    <location>
        <begin position="1"/>
        <end position="22"/>
    </location>
</feature>
<evidence type="ECO:0000256" key="1">
    <source>
        <dbReference type="SAM" id="SignalP"/>
    </source>
</evidence>
<accession>A0A1Q9GK17</accession>
<dbReference type="STRING" id="1903952.BIT28_12870"/>
<dbReference type="RefSeq" id="WP_075765209.1">
    <property type="nucleotide sequence ID" value="NZ_MJIL01000079.1"/>
</dbReference>
<dbReference type="OrthoDB" id="499075at2"/>
<dbReference type="InterPro" id="IPR016035">
    <property type="entry name" value="Acyl_Trfase/lysoPLipase"/>
</dbReference>
<dbReference type="AlphaFoldDB" id="A0A1Q9GK17"/>
<feature type="chain" id="PRO_5012028322" evidence="1">
    <location>
        <begin position="23"/>
        <end position="696"/>
    </location>
</feature>
<gene>
    <name evidence="3" type="ORF">BIT28_12870</name>
</gene>
<feature type="domain" description="Malonyl-CoA:ACP transacylase (MAT)" evidence="2">
    <location>
        <begin position="320"/>
        <end position="642"/>
    </location>
</feature>
<dbReference type="InterPro" id="IPR052568">
    <property type="entry name" value="PKS-FAS_Synthase"/>
</dbReference>
<keyword evidence="4" id="KW-1185">Reference proteome</keyword>
<dbReference type="Gene3D" id="3.30.70.3290">
    <property type="match status" value="1"/>
</dbReference>
<organism evidence="3 4">
    <name type="scientific">Photobacterium proteolyticum</name>
    <dbReference type="NCBI Taxonomy" id="1903952"/>
    <lineage>
        <taxon>Bacteria</taxon>
        <taxon>Pseudomonadati</taxon>
        <taxon>Pseudomonadota</taxon>
        <taxon>Gammaproteobacteria</taxon>
        <taxon>Vibrionales</taxon>
        <taxon>Vibrionaceae</taxon>
        <taxon>Photobacterium</taxon>
    </lineage>
</organism>
<dbReference type="Gene3D" id="3.40.366.10">
    <property type="entry name" value="Malonyl-Coenzyme A Acyl Carrier Protein, domain 2"/>
    <property type="match status" value="1"/>
</dbReference>
<dbReference type="Proteomes" id="UP000186905">
    <property type="component" value="Unassembled WGS sequence"/>
</dbReference>
<dbReference type="EMBL" id="MJIL01000079">
    <property type="protein sequence ID" value="OLQ74849.1"/>
    <property type="molecule type" value="Genomic_DNA"/>
</dbReference>
<dbReference type="InterPro" id="IPR014043">
    <property type="entry name" value="Acyl_transferase_dom"/>
</dbReference>
<name>A0A1Q9GK17_9GAMM</name>
<proteinExistence type="predicted"/>
<evidence type="ECO:0000313" key="3">
    <source>
        <dbReference type="EMBL" id="OLQ74849.1"/>
    </source>
</evidence>
<dbReference type="InterPro" id="IPR001227">
    <property type="entry name" value="Ac_transferase_dom_sf"/>
</dbReference>